<comment type="caution">
    <text evidence="6">The sequence shown here is derived from an EMBL/GenBank/DDBJ whole genome shotgun (WGS) entry which is preliminary data.</text>
</comment>
<comment type="similarity">
    <text evidence="1">Belongs to the Tango6 family.</text>
</comment>
<organism evidence="6 8">
    <name type="scientific">Aspergillus lentulus</name>
    <dbReference type="NCBI Taxonomy" id="293939"/>
    <lineage>
        <taxon>Eukaryota</taxon>
        <taxon>Fungi</taxon>
        <taxon>Dikarya</taxon>
        <taxon>Ascomycota</taxon>
        <taxon>Pezizomycotina</taxon>
        <taxon>Eurotiomycetes</taxon>
        <taxon>Eurotiomycetidae</taxon>
        <taxon>Eurotiales</taxon>
        <taxon>Aspergillaceae</taxon>
        <taxon>Aspergillus</taxon>
        <taxon>Aspergillus subgen. Fumigati</taxon>
    </lineage>
</organism>
<name>A0AAN4PAP3_ASPLE</name>
<keyword evidence="3" id="KW-0732">Signal</keyword>
<dbReference type="Pfam" id="PF10363">
    <property type="entry name" value="RTP1_C1"/>
    <property type="match status" value="1"/>
</dbReference>
<feature type="compositionally biased region" description="Basic and acidic residues" evidence="2">
    <location>
        <begin position="1151"/>
        <end position="1163"/>
    </location>
</feature>
<feature type="region of interest" description="Disordered" evidence="2">
    <location>
        <begin position="977"/>
        <end position="1042"/>
    </location>
</feature>
<dbReference type="Proteomes" id="UP000649114">
    <property type="component" value="Unassembled WGS sequence"/>
</dbReference>
<feature type="compositionally biased region" description="Basic residues" evidence="2">
    <location>
        <begin position="977"/>
        <end position="988"/>
    </location>
</feature>
<dbReference type="InterPro" id="IPR039600">
    <property type="entry name" value="TANGO6/Rtp1"/>
</dbReference>
<dbReference type="Proteomes" id="UP000051487">
    <property type="component" value="Unassembled WGS sequence"/>
</dbReference>
<feature type="domain" description="RNA polymerase II assembly factor Rtp1 C-terminal" evidence="5">
    <location>
        <begin position="844"/>
        <end position="958"/>
    </location>
</feature>
<dbReference type="PANTHER" id="PTHR20959:SF1">
    <property type="entry name" value="TRANSPORT AND GOLGI ORGANIZATION PROTEIN 6 HOMOLOG"/>
    <property type="match status" value="1"/>
</dbReference>
<evidence type="ECO:0000259" key="5">
    <source>
        <dbReference type="Pfam" id="PF10363"/>
    </source>
</evidence>
<evidence type="ECO:0000256" key="2">
    <source>
        <dbReference type="SAM" id="MobiDB-lite"/>
    </source>
</evidence>
<dbReference type="SUPFAM" id="SSF48371">
    <property type="entry name" value="ARM repeat"/>
    <property type="match status" value="1"/>
</dbReference>
<dbReference type="InterPro" id="IPR019451">
    <property type="entry name" value="Rtp1_C1"/>
</dbReference>
<dbReference type="GO" id="GO:0009306">
    <property type="term" value="P:protein secretion"/>
    <property type="evidence" value="ECO:0007669"/>
    <property type="project" value="TreeGrafter"/>
</dbReference>
<dbReference type="EMBL" id="BCLY01000001">
    <property type="protein sequence ID" value="GAQ03115.1"/>
    <property type="molecule type" value="Genomic_DNA"/>
</dbReference>
<evidence type="ECO:0000313" key="8">
    <source>
        <dbReference type="Proteomes" id="UP000051487"/>
    </source>
</evidence>
<dbReference type="InterPro" id="IPR016024">
    <property type="entry name" value="ARM-type_fold"/>
</dbReference>
<dbReference type="InterPro" id="IPR019414">
    <property type="entry name" value="Rtp1_C2"/>
</dbReference>
<gene>
    <name evidence="6" type="ORF">ALT_0436</name>
    <name evidence="7" type="ORF">CNMCM8927_008879</name>
</gene>
<proteinExistence type="inferred from homology"/>
<evidence type="ECO:0000256" key="1">
    <source>
        <dbReference type="ARBA" id="ARBA00005724"/>
    </source>
</evidence>
<evidence type="ECO:0000259" key="4">
    <source>
        <dbReference type="Pfam" id="PF10304"/>
    </source>
</evidence>
<dbReference type="Pfam" id="PF10304">
    <property type="entry name" value="RTP1_C2"/>
    <property type="match status" value="1"/>
</dbReference>
<reference evidence="6 8" key="1">
    <citation type="submission" date="2015-11" db="EMBL/GenBank/DDBJ databases">
        <title>Aspergillus lentulus strain IFM 54703T.</title>
        <authorList>
            <person name="Kusuya Y."/>
            <person name="Sakai K."/>
            <person name="Kamei K."/>
            <person name="Takahashi H."/>
            <person name="Yaguchi T."/>
        </authorList>
    </citation>
    <scope>NUCLEOTIDE SEQUENCE [LARGE SCALE GENOMIC DNA]</scope>
    <source>
        <strain evidence="6 8">IFM 54703</strain>
    </source>
</reference>
<feature type="compositionally biased region" description="Basic and acidic residues" evidence="2">
    <location>
        <begin position="989"/>
        <end position="1008"/>
    </location>
</feature>
<evidence type="ECO:0008006" key="9">
    <source>
        <dbReference type="Google" id="ProtNLM"/>
    </source>
</evidence>
<protein>
    <recommendedName>
        <fullName evidence="9">Protein required for cell viability</fullName>
    </recommendedName>
</protein>
<dbReference type="EMBL" id="JAAAPU010000081">
    <property type="protein sequence ID" value="KAF4203375.1"/>
    <property type="molecule type" value="Genomic_DNA"/>
</dbReference>
<accession>A0AAN4PAP3</accession>
<feature type="region of interest" description="Disordered" evidence="2">
    <location>
        <begin position="1142"/>
        <end position="1166"/>
    </location>
</feature>
<evidence type="ECO:0000313" key="6">
    <source>
        <dbReference type="EMBL" id="GAQ03115.1"/>
    </source>
</evidence>
<dbReference type="PANTHER" id="PTHR20959">
    <property type="entry name" value="TRANSPORT AND GOLGI ORGANIZATION PROTEIN 6 FAMILY MEMBER"/>
    <property type="match status" value="1"/>
</dbReference>
<sequence length="1255" mass="136815">MFTLKSIVGLSLMMAPTLVTGFEDIYFGSYSGEGLGGTWRVPGQMGVCYYQVMVGDQSNCDGLRTNPADGSGGCPGQNFSGPNFCHMPIPGLPDGYELDRNGGDCPSDDEAADGVWYADIIDKNNGDVKEIQKYRGKSLLEILSQYLPTGAEDDGSKRTIVVERALGILFRIHVAFVTPVDQAPSSPQPDHVSEDTALEDAKRRRVLHAILDLISLEGIYPSLSSGVGIPLQQRVISVLPAGVIAQQQDKIAHDKPQHEVLLERIMDILSDILFDERPSIQPVIRGRILSDLISAAADLAYNPSIPHLNTKERYGEILSRLTDETPSSVLLSTLSSFLQSNPAPWFKSLVSSQLSRVPLREDGVLQTIVFLASQFAPSLGQESQTQLSNGPHFTVQGIMQTSRLLSSVPEGMDPKSYFTRIAPQLLALLDGEDPDFKKTAAYVIGNGILGKRAYGASGTIGHSIFVEPIYKILVGEHDASTQLWMKVSGNSAKDFQSPTVMCEPTLLLAIERLTSLTLQHPNPGLVKRLVYPILLPLWGLACFSLEQQRPQLHEKVVAILQTYFGISVGIQPLKKLVDNLLWDGGATWTYGLDSNNLLVLEKRKSAESERSNIVRLVDTLQSRAKLFVALLGADPSSEERTGDIFLYVSQSWLVQPAQERSLDRLQLPSDTEDSTNIIQKLVSAKLAEVLLESFKDTLSRRPLKVLELIKQVIEGELNRVKASQKTKPQDSQGVSLSSLANIVSNETHGQEVTVTGTDAAESLPAVFSLLSTVLASPEFSVTEGMLPVLQELKLVLDELIPHLPSSLAKPGTTSSMLLEIHNTSPEEGGPAKSPAQISDFETHRRALANLNSDLPPVQAEGFSLLSDLIKKSSPVLDIPSTLTLLLSVITDQSGPSADDEFIYLNAINLIGTLASRHPRTVVKTLVDRYIDRTETVGLDQRLKIGESLLRTVQDLGEALTGETAKILGEGMITVAGRRARKAQTHKRRKEELEKERRAREREERRNKEPAMPPGWTITTTPTSSKAEAVEEDDSDAETPEQAAHHANILSAWAAGTHPDEEPDDLRVRASALSVLASAVQTNITGLGPSIASSAVNLALDTLTLEPGPESAILRRASVVLLLDILKAVDTARESRGSQGLGFGFSLSDQSTRNRRENQDEETRGPATIGNIPYMLRVLAFVESKETDTIVRGHIRVLIESLEAWLEKSLLWGIGAQGGDADEIQPRLELGDRIAGLSIDPLADRQGARPRIEEIE</sequence>
<evidence type="ECO:0000256" key="3">
    <source>
        <dbReference type="SAM" id="SignalP"/>
    </source>
</evidence>
<evidence type="ECO:0000313" key="7">
    <source>
        <dbReference type="EMBL" id="KAF4203375.1"/>
    </source>
</evidence>
<reference evidence="7" key="3">
    <citation type="submission" date="2020-04" db="EMBL/GenBank/DDBJ databases">
        <authorList>
            <person name="Santos R.A.C."/>
            <person name="Steenwyk J.L."/>
            <person name="Rivero-Menendez O."/>
            <person name="Mead M.E."/>
            <person name="Silva L.P."/>
            <person name="Bastos R.W."/>
            <person name="Alastruey-Izquierdo A."/>
            <person name="Goldman G.H."/>
            <person name="Rokas A."/>
        </authorList>
    </citation>
    <scope>NUCLEOTIDE SEQUENCE</scope>
    <source>
        <strain evidence="7">CNM-CM8927</strain>
    </source>
</reference>
<feature type="compositionally biased region" description="Acidic residues" evidence="2">
    <location>
        <begin position="1029"/>
        <end position="1038"/>
    </location>
</feature>
<feature type="chain" id="PRO_5044170709" description="Protein required for cell viability" evidence="3">
    <location>
        <begin position="22"/>
        <end position="1255"/>
    </location>
</feature>
<reference evidence="7" key="2">
    <citation type="journal article" date="2020" name="bioRxiv">
        <title>Genomic and phenotypic heterogeneity of clinical isolates of the human pathogens Aspergillus fumigatus, Aspergillus lentulus and Aspergillus fumigatiaffinis.</title>
        <authorList>
            <person name="dos Santos R.A.C."/>
            <person name="Steenwyk J.L."/>
            <person name="Rivero-Menendez O."/>
            <person name="Mead M.E."/>
            <person name="Silva L.P."/>
            <person name="Bastos R.W."/>
            <person name="Alastruey-Izquierdo A."/>
            <person name="Goldman G.H."/>
            <person name="Rokas A."/>
        </authorList>
    </citation>
    <scope>NUCLEOTIDE SEQUENCE</scope>
    <source>
        <strain evidence="7">CNM-CM8927</strain>
    </source>
</reference>
<feature type="signal peptide" evidence="3">
    <location>
        <begin position="1"/>
        <end position="21"/>
    </location>
</feature>
<dbReference type="AlphaFoldDB" id="A0AAN4PAP3"/>
<feature type="domain" description="RNA polymerase II assembly factor Rtp1 C-terminal" evidence="4">
    <location>
        <begin position="1170"/>
        <end position="1203"/>
    </location>
</feature>